<dbReference type="Proteomes" id="UP000749559">
    <property type="component" value="Unassembled WGS sequence"/>
</dbReference>
<dbReference type="GO" id="GO:0008270">
    <property type="term" value="F:zinc ion binding"/>
    <property type="evidence" value="ECO:0007669"/>
    <property type="project" value="UniProtKB-KW"/>
</dbReference>
<evidence type="ECO:0000256" key="2">
    <source>
        <dbReference type="ARBA" id="ARBA00022676"/>
    </source>
</evidence>
<feature type="compositionally biased region" description="Basic residues" evidence="13">
    <location>
        <begin position="1"/>
        <end position="18"/>
    </location>
</feature>
<dbReference type="FunFam" id="3.90.228.10:FF:000009">
    <property type="entry name" value="Poly [ADP-ribose] polymerase"/>
    <property type="match status" value="1"/>
</dbReference>
<dbReference type="GO" id="GO:0003677">
    <property type="term" value="F:DNA binding"/>
    <property type="evidence" value="ECO:0007669"/>
    <property type="project" value="UniProtKB-KW"/>
</dbReference>
<dbReference type="Pfam" id="PF05406">
    <property type="entry name" value="WGR"/>
    <property type="match status" value="1"/>
</dbReference>
<dbReference type="GO" id="GO:0016779">
    <property type="term" value="F:nucleotidyltransferase activity"/>
    <property type="evidence" value="ECO:0007669"/>
    <property type="project" value="UniProtKB-KW"/>
</dbReference>
<dbReference type="Gene3D" id="2.20.140.10">
    <property type="entry name" value="WGR domain"/>
    <property type="match status" value="1"/>
</dbReference>
<feature type="region of interest" description="Disordered" evidence="13">
    <location>
        <begin position="1"/>
        <end position="26"/>
    </location>
</feature>
<dbReference type="InterPro" id="IPR050800">
    <property type="entry name" value="ARTD/PARP"/>
</dbReference>
<dbReference type="GO" id="GO:0005730">
    <property type="term" value="C:nucleolus"/>
    <property type="evidence" value="ECO:0007669"/>
    <property type="project" value="TreeGrafter"/>
</dbReference>
<dbReference type="InterPro" id="IPR036616">
    <property type="entry name" value="Poly(ADP-ribose)pol_reg_dom_sf"/>
</dbReference>
<dbReference type="SUPFAM" id="SSF47587">
    <property type="entry name" value="Domain of poly(ADP-ribose) polymerase"/>
    <property type="match status" value="1"/>
</dbReference>
<comment type="caution">
    <text evidence="14">The sequence shown here is derived from an EMBL/GenBank/DDBJ whole genome shotgun (WGS) entry which is preliminary data.</text>
</comment>
<keyword evidence="6" id="KW-0677">Repeat</keyword>
<dbReference type="FunFam" id="1.20.142.10:FF:000001">
    <property type="entry name" value="Poly [ADP-ribose] polymerase"/>
    <property type="match status" value="1"/>
</dbReference>
<dbReference type="Pfam" id="PF02877">
    <property type="entry name" value="PARP_reg"/>
    <property type="match status" value="1"/>
</dbReference>
<dbReference type="SUPFAM" id="SSF56399">
    <property type="entry name" value="ADP-ribosylation"/>
    <property type="match status" value="1"/>
</dbReference>
<keyword evidence="4" id="KW-0548">Nucleotidyltransferase</keyword>
<dbReference type="InterPro" id="IPR012317">
    <property type="entry name" value="Poly(ADP-ribose)pol_cat_dom"/>
</dbReference>
<evidence type="ECO:0000256" key="10">
    <source>
        <dbReference type="ARBA" id="ARBA00023125"/>
    </source>
</evidence>
<dbReference type="Gene3D" id="3.90.228.10">
    <property type="match status" value="1"/>
</dbReference>
<dbReference type="InterPro" id="IPR004102">
    <property type="entry name" value="Poly(ADP-ribose)pol_reg_dom"/>
</dbReference>
<evidence type="ECO:0000256" key="9">
    <source>
        <dbReference type="ARBA" id="ARBA00023027"/>
    </source>
</evidence>
<evidence type="ECO:0000313" key="15">
    <source>
        <dbReference type="Proteomes" id="UP000749559"/>
    </source>
</evidence>
<reference evidence="14" key="1">
    <citation type="submission" date="2022-03" db="EMBL/GenBank/DDBJ databases">
        <authorList>
            <person name="Martin C."/>
        </authorList>
    </citation>
    <scope>NUCLEOTIDE SEQUENCE</scope>
</reference>
<keyword evidence="11" id="KW-0539">Nucleus</keyword>
<dbReference type="GO" id="GO:1990404">
    <property type="term" value="F:NAD+-protein mono-ADP-ribosyltransferase activity"/>
    <property type="evidence" value="ECO:0007669"/>
    <property type="project" value="TreeGrafter"/>
</dbReference>
<dbReference type="PROSITE" id="PS51060">
    <property type="entry name" value="PARP_ALPHA_HD"/>
    <property type="match status" value="1"/>
</dbReference>
<sequence length="536" mass="59980">MPPKRKAGGTKAKAGGKKVKVDTKAGGEPTVRDAIAALKKAGSGKKVFAVDKLCPISANSDVHEDYDCMLNQTNIGHNNNKYYIIQVLIHRFNGQFYAWNRWGRVGENGANALKGPMSEEDAIKEFCKKFSDKTKNKWDNRKKFTPAAGKYTLIEVEGTDETDMAETSAKLAALDEVDSSVKVAPCTLEKPTQNLLSLIFDQDMFNEAMKSYDIDVKKMPLGKLSKVQIAKGFECLEEIQKAIEKKKSVHSELVALTSKFYTLIPHDFGRQRPPIITTMEVVRAKMDMLLVLADIELAQAMQKDKKKAPKKKAESTKPHPLDEKYEMLNTNLTLLNKKSEEFKIIETYLENTKGYYNNLKLQNVWTVDRAGEGDRFSVHDKIGNRKLLWHGTNVAVVAAIMKSGLRIMPHSGGRVGSGIYFASENGKSAGYVSPAKRTGIMFLNEVVLGKEHHITKDQWTLKSAPKGHDSVIAKGWTEPDPKKDTSLTIDGKNIIVPQGKPIKQSKYDSKSSFSQSEYLIYKESQCRIRYMLALTF</sequence>
<dbReference type="InterPro" id="IPR008893">
    <property type="entry name" value="WGR_domain"/>
</dbReference>
<keyword evidence="7" id="KW-0863">Zinc-finger</keyword>
<gene>
    <name evidence="14" type="ORF">OFUS_LOCUS21571</name>
</gene>
<dbReference type="GO" id="GO:0070212">
    <property type="term" value="P:protein poly-ADP-ribosylation"/>
    <property type="evidence" value="ECO:0007669"/>
    <property type="project" value="TreeGrafter"/>
</dbReference>
<keyword evidence="5" id="KW-0479">Metal-binding</keyword>
<organism evidence="14 15">
    <name type="scientific">Owenia fusiformis</name>
    <name type="common">Polychaete worm</name>
    <dbReference type="NCBI Taxonomy" id="6347"/>
    <lineage>
        <taxon>Eukaryota</taxon>
        <taxon>Metazoa</taxon>
        <taxon>Spiralia</taxon>
        <taxon>Lophotrochozoa</taxon>
        <taxon>Annelida</taxon>
        <taxon>Polychaeta</taxon>
        <taxon>Sedentaria</taxon>
        <taxon>Canalipalpata</taxon>
        <taxon>Sabellida</taxon>
        <taxon>Oweniida</taxon>
        <taxon>Oweniidae</taxon>
        <taxon>Owenia</taxon>
    </lineage>
</organism>
<dbReference type="FunFam" id="2.20.140.10:FF:000001">
    <property type="entry name" value="Poly [ADP-ribose] polymerase"/>
    <property type="match status" value="1"/>
</dbReference>
<dbReference type="InterPro" id="IPR036930">
    <property type="entry name" value="WGR_dom_sf"/>
</dbReference>
<evidence type="ECO:0000256" key="4">
    <source>
        <dbReference type="ARBA" id="ARBA00022695"/>
    </source>
</evidence>
<evidence type="ECO:0000256" key="11">
    <source>
        <dbReference type="ARBA" id="ARBA00023242"/>
    </source>
</evidence>
<dbReference type="GO" id="GO:0006302">
    <property type="term" value="P:double-strand break repair"/>
    <property type="evidence" value="ECO:0007669"/>
    <property type="project" value="TreeGrafter"/>
</dbReference>
<dbReference type="GO" id="GO:0035861">
    <property type="term" value="C:site of double-strand break"/>
    <property type="evidence" value="ECO:0007669"/>
    <property type="project" value="TreeGrafter"/>
</dbReference>
<dbReference type="PROSITE" id="PS51059">
    <property type="entry name" value="PARP_CATALYTIC"/>
    <property type="match status" value="1"/>
</dbReference>
<evidence type="ECO:0000256" key="3">
    <source>
        <dbReference type="ARBA" id="ARBA00022679"/>
    </source>
</evidence>
<protein>
    <submittedName>
        <fullName evidence="14">Uncharacterized protein</fullName>
    </submittedName>
</protein>
<comment type="similarity">
    <text evidence="12">Belongs to the ARTD/PARP family.</text>
</comment>
<dbReference type="SUPFAM" id="SSF142921">
    <property type="entry name" value="WGR domain-like"/>
    <property type="match status" value="1"/>
</dbReference>
<evidence type="ECO:0000256" key="5">
    <source>
        <dbReference type="ARBA" id="ARBA00022723"/>
    </source>
</evidence>
<keyword evidence="15" id="KW-1185">Reference proteome</keyword>
<dbReference type="Pfam" id="PF00644">
    <property type="entry name" value="PARP"/>
    <property type="match status" value="1"/>
</dbReference>
<dbReference type="Gene3D" id="1.20.142.10">
    <property type="entry name" value="Poly(ADP-ribose) polymerase, regulatory domain"/>
    <property type="match status" value="1"/>
</dbReference>
<dbReference type="SMART" id="SM00773">
    <property type="entry name" value="WGR"/>
    <property type="match status" value="1"/>
</dbReference>
<evidence type="ECO:0000256" key="12">
    <source>
        <dbReference type="ARBA" id="ARBA00024347"/>
    </source>
</evidence>
<keyword evidence="8" id="KW-0862">Zinc</keyword>
<name>A0A8J1U092_OWEFU</name>
<evidence type="ECO:0000256" key="7">
    <source>
        <dbReference type="ARBA" id="ARBA00022771"/>
    </source>
</evidence>
<dbReference type="CDD" id="cd01437">
    <property type="entry name" value="parp_like"/>
    <property type="match status" value="1"/>
</dbReference>
<evidence type="ECO:0000256" key="13">
    <source>
        <dbReference type="SAM" id="MobiDB-lite"/>
    </source>
</evidence>
<dbReference type="PANTHER" id="PTHR10459:SF66">
    <property type="entry name" value="PROTEIN MONO-ADP-RIBOSYLTRANSFERASE PARP3"/>
    <property type="match status" value="1"/>
</dbReference>
<evidence type="ECO:0000313" key="14">
    <source>
        <dbReference type="EMBL" id="CAH1797246.1"/>
    </source>
</evidence>
<comment type="subcellular location">
    <subcellularLocation>
        <location evidence="1">Nucleus</location>
    </subcellularLocation>
</comment>
<dbReference type="PANTHER" id="PTHR10459">
    <property type="entry name" value="DNA LIGASE"/>
    <property type="match status" value="1"/>
</dbReference>
<keyword evidence="2" id="KW-0328">Glycosyltransferase</keyword>
<dbReference type="GO" id="GO:0003950">
    <property type="term" value="F:NAD+ poly-ADP-ribosyltransferase activity"/>
    <property type="evidence" value="ECO:0007669"/>
    <property type="project" value="UniProtKB-UniRule"/>
</dbReference>
<dbReference type="AlphaFoldDB" id="A0A8J1U092"/>
<evidence type="ECO:0000256" key="6">
    <source>
        <dbReference type="ARBA" id="ARBA00022737"/>
    </source>
</evidence>
<dbReference type="PROSITE" id="PS51977">
    <property type="entry name" value="WGR"/>
    <property type="match status" value="1"/>
</dbReference>
<keyword evidence="10" id="KW-0238">DNA-binding</keyword>
<evidence type="ECO:0000256" key="1">
    <source>
        <dbReference type="ARBA" id="ARBA00004123"/>
    </source>
</evidence>
<keyword evidence="9" id="KW-0520">NAD</keyword>
<dbReference type="OrthoDB" id="2017365at2759"/>
<dbReference type="CDD" id="cd08002">
    <property type="entry name" value="WGR_PARP3_like"/>
    <property type="match status" value="1"/>
</dbReference>
<proteinExistence type="inferred from homology"/>
<accession>A0A8J1U092</accession>
<keyword evidence="3" id="KW-0808">Transferase</keyword>
<evidence type="ECO:0000256" key="8">
    <source>
        <dbReference type="ARBA" id="ARBA00022833"/>
    </source>
</evidence>
<dbReference type="EMBL" id="CAIIXF020000010">
    <property type="protein sequence ID" value="CAH1797246.1"/>
    <property type="molecule type" value="Genomic_DNA"/>
</dbReference>